<dbReference type="InterPro" id="IPR004298">
    <property type="entry name" value="Nicotian_synth"/>
</dbReference>
<dbReference type="PANTHER" id="PTHR32266:SF12">
    <property type="entry name" value="NICOTIANAMINE SYNTHASE 3"/>
    <property type="match status" value="1"/>
</dbReference>
<dbReference type="SUPFAM" id="SSF53335">
    <property type="entry name" value="S-adenosyl-L-methionine-dependent methyltransferases"/>
    <property type="match status" value="1"/>
</dbReference>
<feature type="domain" description="Ferrous iron transporter FeoA-like" evidence="4">
    <location>
        <begin position="219"/>
        <end position="286"/>
    </location>
</feature>
<protein>
    <submittedName>
        <fullName evidence="5">Nicotianamine synthase family protein</fullName>
    </submittedName>
</protein>
<evidence type="ECO:0000256" key="1">
    <source>
        <dbReference type="ARBA" id="ARBA00022679"/>
    </source>
</evidence>
<proteinExistence type="predicted"/>
<evidence type="ECO:0000259" key="4">
    <source>
        <dbReference type="SMART" id="SM00899"/>
    </source>
</evidence>
<dbReference type="RefSeq" id="WP_316965526.1">
    <property type="nucleotide sequence ID" value="NZ_JARFPK010000003.1"/>
</dbReference>
<evidence type="ECO:0000256" key="2">
    <source>
        <dbReference type="ARBA" id="ARBA00022691"/>
    </source>
</evidence>
<dbReference type="EMBL" id="JARFPK010000003">
    <property type="protein sequence ID" value="MDF0589766.1"/>
    <property type="molecule type" value="Genomic_DNA"/>
</dbReference>
<dbReference type="Gene3D" id="2.30.30.90">
    <property type="match status" value="1"/>
</dbReference>
<comment type="caution">
    <text evidence="5">The sequence shown here is derived from an EMBL/GenBank/DDBJ whole genome shotgun (WGS) entry which is preliminary data.</text>
</comment>
<accession>A0ABT5X500</accession>
<keyword evidence="2" id="KW-0949">S-adenosyl-L-methionine</keyword>
<dbReference type="InterPro" id="IPR008988">
    <property type="entry name" value="Transcriptional_repressor_C"/>
</dbReference>
<keyword evidence="3" id="KW-0408">Iron</keyword>
<dbReference type="SUPFAM" id="SSF50037">
    <property type="entry name" value="C-terminal domain of transcriptional repressors"/>
    <property type="match status" value="1"/>
</dbReference>
<evidence type="ECO:0000256" key="3">
    <source>
        <dbReference type="ARBA" id="ARBA00023004"/>
    </source>
</evidence>
<keyword evidence="6" id="KW-1185">Reference proteome</keyword>
<dbReference type="PANTHER" id="PTHR32266">
    <property type="entry name" value="NICOTIANAMINE SYNTHASE 3"/>
    <property type="match status" value="1"/>
</dbReference>
<evidence type="ECO:0000313" key="5">
    <source>
        <dbReference type="EMBL" id="MDF0589766.1"/>
    </source>
</evidence>
<dbReference type="InterPro" id="IPR029063">
    <property type="entry name" value="SAM-dependent_MTases_sf"/>
</dbReference>
<dbReference type="CDD" id="cd02440">
    <property type="entry name" value="AdoMet_MTases"/>
    <property type="match status" value="1"/>
</dbReference>
<gene>
    <name evidence="5" type="ORF">P0O15_01045</name>
</gene>
<sequence length="286" mass="31254">MNEMDEYRVPEQGSSICRIARLTKTIEDMGSRWPRLALIYSEWLYGDVVDKELALADLRVGSSILHVGCGSLPFTALLLAKKGFIVTAVDNDPVAVDAAQRFVDYYETDADITIQIAEGASLDASSYDAVWVSLNVAPKEMVLFSLLDSMRSGAKLIYRNPQEKRMLGSLYRRVLPGHIGHDAGHKTLPTDGVKEAVLIKKGCSSIEVSQPTATSTGGYVLDDLAADQTARVMQVPDYPVIPPLGIRPGKLVTVQCRHPFGGPLVLEVEGRRVALAREFAREILVA</sequence>
<dbReference type="Pfam" id="PF03059">
    <property type="entry name" value="NAS"/>
    <property type="match status" value="1"/>
</dbReference>
<dbReference type="InterPro" id="IPR038157">
    <property type="entry name" value="FeoA_core_dom"/>
</dbReference>
<reference evidence="5 6" key="1">
    <citation type="submission" date="2023-03" db="EMBL/GenBank/DDBJ databases">
        <title>WGS of Methanotrichaceae archaeon Mx.</title>
        <authorList>
            <person name="Sorokin D.Y."/>
            <person name="Merkel A.Y."/>
        </authorList>
    </citation>
    <scope>NUCLEOTIDE SEQUENCE [LARGE SCALE GENOMIC DNA]</scope>
    <source>
        <strain evidence="5 6">Mx</strain>
    </source>
</reference>
<organism evidence="5 6">
    <name type="scientific">Candidatus Methanocrinis natronophilus</name>
    <dbReference type="NCBI Taxonomy" id="3033396"/>
    <lineage>
        <taxon>Archaea</taxon>
        <taxon>Methanobacteriati</taxon>
        <taxon>Methanobacteriota</taxon>
        <taxon>Stenosarchaea group</taxon>
        <taxon>Methanomicrobia</taxon>
        <taxon>Methanotrichales</taxon>
        <taxon>Methanotrichaceae</taxon>
        <taxon>Methanocrinis</taxon>
    </lineage>
</organism>
<evidence type="ECO:0000313" key="6">
    <source>
        <dbReference type="Proteomes" id="UP001220010"/>
    </source>
</evidence>
<dbReference type="InterPro" id="IPR007167">
    <property type="entry name" value="Fe-transptr_FeoA-like"/>
</dbReference>
<dbReference type="Pfam" id="PF04023">
    <property type="entry name" value="FeoA"/>
    <property type="match status" value="1"/>
</dbReference>
<keyword evidence="1" id="KW-0808">Transferase</keyword>
<dbReference type="Gene3D" id="3.40.50.150">
    <property type="entry name" value="Vaccinia Virus protein VP39"/>
    <property type="match status" value="1"/>
</dbReference>
<name>A0ABT5X500_9EURY</name>
<dbReference type="Proteomes" id="UP001220010">
    <property type="component" value="Unassembled WGS sequence"/>
</dbReference>
<dbReference type="SMART" id="SM00899">
    <property type="entry name" value="FeoA"/>
    <property type="match status" value="1"/>
</dbReference>